<accession>A0A915E168</accession>
<organism evidence="2 3">
    <name type="scientific">Ditylenchus dipsaci</name>
    <dbReference type="NCBI Taxonomy" id="166011"/>
    <lineage>
        <taxon>Eukaryota</taxon>
        <taxon>Metazoa</taxon>
        <taxon>Ecdysozoa</taxon>
        <taxon>Nematoda</taxon>
        <taxon>Chromadorea</taxon>
        <taxon>Rhabditida</taxon>
        <taxon>Tylenchina</taxon>
        <taxon>Tylenchomorpha</taxon>
        <taxon>Sphaerularioidea</taxon>
        <taxon>Anguinidae</taxon>
        <taxon>Anguininae</taxon>
        <taxon>Ditylenchus</taxon>
    </lineage>
</organism>
<dbReference type="AlphaFoldDB" id="A0A915E168"/>
<feature type="region of interest" description="Disordered" evidence="1">
    <location>
        <begin position="110"/>
        <end position="154"/>
    </location>
</feature>
<name>A0A915E168_9BILA</name>
<evidence type="ECO:0000313" key="2">
    <source>
        <dbReference type="Proteomes" id="UP000887574"/>
    </source>
</evidence>
<protein>
    <submittedName>
        <fullName evidence="3">Uncharacterized protein</fullName>
    </submittedName>
</protein>
<dbReference type="Proteomes" id="UP000887574">
    <property type="component" value="Unplaced"/>
</dbReference>
<feature type="compositionally biased region" description="Polar residues" evidence="1">
    <location>
        <begin position="129"/>
        <end position="143"/>
    </location>
</feature>
<feature type="region of interest" description="Disordered" evidence="1">
    <location>
        <begin position="14"/>
        <end position="40"/>
    </location>
</feature>
<dbReference type="WBParaSite" id="jg2510">
    <property type="protein sequence ID" value="jg2510"/>
    <property type="gene ID" value="jg2510"/>
</dbReference>
<evidence type="ECO:0000256" key="1">
    <source>
        <dbReference type="SAM" id="MobiDB-lite"/>
    </source>
</evidence>
<evidence type="ECO:0000313" key="3">
    <source>
        <dbReference type="WBParaSite" id="jg2510"/>
    </source>
</evidence>
<feature type="compositionally biased region" description="Low complexity" evidence="1">
    <location>
        <begin position="15"/>
        <end position="30"/>
    </location>
</feature>
<reference evidence="3" key="1">
    <citation type="submission" date="2022-11" db="UniProtKB">
        <authorList>
            <consortium name="WormBaseParasite"/>
        </authorList>
    </citation>
    <scope>IDENTIFICATION</scope>
</reference>
<keyword evidence="2" id="KW-1185">Reference proteome</keyword>
<feature type="compositionally biased region" description="Pro residues" evidence="1">
    <location>
        <begin position="145"/>
        <end position="154"/>
    </location>
</feature>
<feature type="region of interest" description="Disordered" evidence="1">
    <location>
        <begin position="67"/>
        <end position="90"/>
    </location>
</feature>
<sequence length="154" mass="17161">MCIFLEYDATSINMSSQPSATKSQQKSASAHPSNQSVVKNIPPLNLNIDLSTGNRSTSHQIANLTPLLKSNHFQPQPHRINRPEEQSGKFNANGRTLFCQHQHSTLDPCGATSWKWSDHKAGRRRNREVSMSNHFSNQAQQSTPLPKPKCPPPP</sequence>
<proteinExistence type="predicted"/>